<reference evidence="6 7" key="1">
    <citation type="submission" date="2024-05" db="EMBL/GenBank/DDBJ databases">
        <title>Genetic variation in Jamaican populations of the coffee berry borer (Hypothenemus hampei).</title>
        <authorList>
            <person name="Errbii M."/>
            <person name="Myrie A."/>
        </authorList>
    </citation>
    <scope>NUCLEOTIDE SEQUENCE [LARGE SCALE GENOMIC DNA]</scope>
    <source>
        <strain evidence="6">JA-Hopewell-2020-01-JO</strain>
        <tissue evidence="6">Whole body</tissue>
    </source>
</reference>
<dbReference type="PANTHER" id="PTHR39957:SF1">
    <property type="entry name" value="AT09846P1-RELATED"/>
    <property type="match status" value="1"/>
</dbReference>
<protein>
    <recommendedName>
        <fullName evidence="5">Single domain-containing protein</fullName>
    </recommendedName>
</protein>
<feature type="chain" id="PRO_5044846605" description="Single domain-containing protein" evidence="4">
    <location>
        <begin position="23"/>
        <end position="95"/>
    </location>
</feature>
<dbReference type="InterPro" id="IPR029277">
    <property type="entry name" value="SVWC_dom"/>
</dbReference>
<evidence type="ECO:0000259" key="5">
    <source>
        <dbReference type="SMART" id="SM01318"/>
    </source>
</evidence>
<feature type="region of interest" description="Disordered" evidence="3">
    <location>
        <begin position="26"/>
        <end position="49"/>
    </location>
</feature>
<keyword evidence="7" id="KW-1185">Reference proteome</keyword>
<dbReference type="InterPro" id="IPR053308">
    <property type="entry name" value="Vago-like"/>
</dbReference>
<evidence type="ECO:0000256" key="2">
    <source>
        <dbReference type="ARBA" id="ARBA00022525"/>
    </source>
</evidence>
<name>A0ABD1F8U9_HYPHA</name>
<comment type="caution">
    <text evidence="6">The sequence shown here is derived from an EMBL/GenBank/DDBJ whole genome shotgun (WGS) entry which is preliminary data.</text>
</comment>
<dbReference type="SMART" id="SM01318">
    <property type="entry name" value="SVWC"/>
    <property type="match status" value="1"/>
</dbReference>
<sequence length="95" mass="10352">MKLFVFLTIFLALFAIGSSSLAQYGKKPSGAPGYCWSQDSGPLENGERKDYKDRCSRFICKSDTSITLEGCGSIAPKGSDVDYSKSFPECCPHPI</sequence>
<evidence type="ECO:0000256" key="3">
    <source>
        <dbReference type="SAM" id="MobiDB-lite"/>
    </source>
</evidence>
<keyword evidence="4" id="KW-0732">Signal</keyword>
<gene>
    <name evidence="6" type="ORF">ABEB36_003337</name>
</gene>
<feature type="domain" description="Single" evidence="5">
    <location>
        <begin position="35"/>
        <end position="92"/>
    </location>
</feature>
<organism evidence="6 7">
    <name type="scientific">Hypothenemus hampei</name>
    <name type="common">Coffee berry borer</name>
    <dbReference type="NCBI Taxonomy" id="57062"/>
    <lineage>
        <taxon>Eukaryota</taxon>
        <taxon>Metazoa</taxon>
        <taxon>Ecdysozoa</taxon>
        <taxon>Arthropoda</taxon>
        <taxon>Hexapoda</taxon>
        <taxon>Insecta</taxon>
        <taxon>Pterygota</taxon>
        <taxon>Neoptera</taxon>
        <taxon>Endopterygota</taxon>
        <taxon>Coleoptera</taxon>
        <taxon>Polyphaga</taxon>
        <taxon>Cucujiformia</taxon>
        <taxon>Curculionidae</taxon>
        <taxon>Scolytinae</taxon>
        <taxon>Hypothenemus</taxon>
    </lineage>
</organism>
<dbReference type="GO" id="GO:0005576">
    <property type="term" value="C:extracellular region"/>
    <property type="evidence" value="ECO:0007669"/>
    <property type="project" value="UniProtKB-SubCell"/>
</dbReference>
<comment type="subcellular location">
    <subcellularLocation>
        <location evidence="1">Secreted</location>
    </subcellularLocation>
</comment>
<evidence type="ECO:0000256" key="4">
    <source>
        <dbReference type="SAM" id="SignalP"/>
    </source>
</evidence>
<feature type="signal peptide" evidence="4">
    <location>
        <begin position="1"/>
        <end position="22"/>
    </location>
</feature>
<keyword evidence="2" id="KW-0964">Secreted</keyword>
<proteinExistence type="predicted"/>
<evidence type="ECO:0000313" key="7">
    <source>
        <dbReference type="Proteomes" id="UP001566132"/>
    </source>
</evidence>
<evidence type="ECO:0000256" key="1">
    <source>
        <dbReference type="ARBA" id="ARBA00004613"/>
    </source>
</evidence>
<dbReference type="EMBL" id="JBDJPC010000002">
    <property type="protein sequence ID" value="KAL1514008.1"/>
    <property type="molecule type" value="Genomic_DNA"/>
</dbReference>
<accession>A0ABD1F8U9</accession>
<dbReference type="AlphaFoldDB" id="A0ABD1F8U9"/>
<dbReference type="Proteomes" id="UP001566132">
    <property type="component" value="Unassembled WGS sequence"/>
</dbReference>
<dbReference type="Pfam" id="PF15430">
    <property type="entry name" value="SVWC"/>
    <property type="match status" value="1"/>
</dbReference>
<dbReference type="PANTHER" id="PTHR39957">
    <property type="entry name" value="AT09846P1-RELATED"/>
    <property type="match status" value="1"/>
</dbReference>
<evidence type="ECO:0000313" key="6">
    <source>
        <dbReference type="EMBL" id="KAL1514008.1"/>
    </source>
</evidence>